<reference evidence="2" key="1">
    <citation type="submission" date="2018-01" db="EMBL/GenBank/DDBJ databases">
        <authorList>
            <person name="Mao J.F."/>
        </authorList>
    </citation>
    <scope>NUCLEOTIDE SEQUENCE</scope>
    <source>
        <strain evidence="2">Huo1</strain>
        <tissue evidence="2">Leaf</tissue>
    </source>
</reference>
<keyword evidence="3" id="KW-1185">Reference proteome</keyword>
<protein>
    <recommendedName>
        <fullName evidence="4">Transmembrane protein</fullName>
    </recommendedName>
</protein>
<keyword evidence="1" id="KW-1133">Transmembrane helix</keyword>
<dbReference type="Proteomes" id="UP000298416">
    <property type="component" value="Unassembled WGS sequence"/>
</dbReference>
<sequence>MAEQNRGGGKADDQFTRCPHCAGPLTKEMETSKWTVSPLVREGFSMIGTAVGGIAGAVYGFNHRATCHYFLIRMCRASRWFTSGFGSTCIFILSCLSVLPTISTFVLVELGIYWLLMMVSRAVSVTQVPFCRKRQLQQSGAWECNRFDCRKRYQNQFVKKVHARLINGSAFFMD</sequence>
<feature type="transmembrane region" description="Helical" evidence="1">
    <location>
        <begin position="112"/>
        <end position="130"/>
    </location>
</feature>
<evidence type="ECO:0000256" key="1">
    <source>
        <dbReference type="SAM" id="Phobius"/>
    </source>
</evidence>
<name>A0A8X8XS83_SALSN</name>
<dbReference type="AlphaFoldDB" id="A0A8X8XS83"/>
<organism evidence="2">
    <name type="scientific">Salvia splendens</name>
    <name type="common">Scarlet sage</name>
    <dbReference type="NCBI Taxonomy" id="180675"/>
    <lineage>
        <taxon>Eukaryota</taxon>
        <taxon>Viridiplantae</taxon>
        <taxon>Streptophyta</taxon>
        <taxon>Embryophyta</taxon>
        <taxon>Tracheophyta</taxon>
        <taxon>Spermatophyta</taxon>
        <taxon>Magnoliopsida</taxon>
        <taxon>eudicotyledons</taxon>
        <taxon>Gunneridae</taxon>
        <taxon>Pentapetalae</taxon>
        <taxon>asterids</taxon>
        <taxon>lamiids</taxon>
        <taxon>Lamiales</taxon>
        <taxon>Lamiaceae</taxon>
        <taxon>Nepetoideae</taxon>
        <taxon>Mentheae</taxon>
        <taxon>Salviinae</taxon>
        <taxon>Salvia</taxon>
        <taxon>Salvia subgen. Calosphace</taxon>
        <taxon>core Calosphace</taxon>
    </lineage>
</organism>
<evidence type="ECO:0008006" key="4">
    <source>
        <dbReference type="Google" id="ProtNLM"/>
    </source>
</evidence>
<reference evidence="2" key="2">
    <citation type="submission" date="2020-08" db="EMBL/GenBank/DDBJ databases">
        <title>Plant Genome Project.</title>
        <authorList>
            <person name="Zhang R.-G."/>
        </authorList>
    </citation>
    <scope>NUCLEOTIDE SEQUENCE</scope>
    <source>
        <strain evidence="2">Huo1</strain>
        <tissue evidence="2">Leaf</tissue>
    </source>
</reference>
<proteinExistence type="predicted"/>
<dbReference type="PANTHER" id="PTHR34459">
    <property type="entry name" value="OS01G0264500 PROTEIN"/>
    <property type="match status" value="1"/>
</dbReference>
<comment type="caution">
    <text evidence="2">The sequence shown here is derived from an EMBL/GenBank/DDBJ whole genome shotgun (WGS) entry which is preliminary data.</text>
</comment>
<feature type="transmembrane region" description="Helical" evidence="1">
    <location>
        <begin position="43"/>
        <end position="61"/>
    </location>
</feature>
<feature type="transmembrane region" description="Helical" evidence="1">
    <location>
        <begin position="81"/>
        <end position="106"/>
    </location>
</feature>
<keyword evidence="1" id="KW-0472">Membrane</keyword>
<dbReference type="PANTHER" id="PTHR34459:SF3">
    <property type="entry name" value="OS01G0264500 PROTEIN"/>
    <property type="match status" value="1"/>
</dbReference>
<evidence type="ECO:0000313" key="2">
    <source>
        <dbReference type="EMBL" id="KAG6417230.1"/>
    </source>
</evidence>
<accession>A0A8X8XS83</accession>
<evidence type="ECO:0000313" key="3">
    <source>
        <dbReference type="Proteomes" id="UP000298416"/>
    </source>
</evidence>
<keyword evidence="1" id="KW-0812">Transmembrane</keyword>
<dbReference type="EMBL" id="PNBA02000007">
    <property type="protein sequence ID" value="KAG6417230.1"/>
    <property type="molecule type" value="Genomic_DNA"/>
</dbReference>
<gene>
    <name evidence="2" type="ORF">SASPL_119383</name>
</gene>